<dbReference type="InterPro" id="IPR037525">
    <property type="entry name" value="Velvet_dom"/>
</dbReference>
<keyword evidence="10" id="KW-1185">Reference proteome</keyword>
<keyword evidence="4" id="KW-0804">Transcription</keyword>
<feature type="region of interest" description="Disordered" evidence="7">
    <location>
        <begin position="1"/>
        <end position="45"/>
    </location>
</feature>
<organism evidence="9 10">
    <name type="scientific">Parathielavia hyrcaniae</name>
    <dbReference type="NCBI Taxonomy" id="113614"/>
    <lineage>
        <taxon>Eukaryota</taxon>
        <taxon>Fungi</taxon>
        <taxon>Dikarya</taxon>
        <taxon>Ascomycota</taxon>
        <taxon>Pezizomycotina</taxon>
        <taxon>Sordariomycetes</taxon>
        <taxon>Sordariomycetidae</taxon>
        <taxon>Sordariales</taxon>
        <taxon>Chaetomiaceae</taxon>
        <taxon>Parathielavia</taxon>
    </lineage>
</organism>
<dbReference type="InterPro" id="IPR038491">
    <property type="entry name" value="Velvet_dom_sf"/>
</dbReference>
<evidence type="ECO:0000256" key="5">
    <source>
        <dbReference type="ARBA" id="ARBA00023242"/>
    </source>
</evidence>
<dbReference type="InterPro" id="IPR021740">
    <property type="entry name" value="Velvet"/>
</dbReference>
<sequence>MANTGALPPSQPGDGAQPTASQERAPLTPEQKRQQEINLKPYSSEDDQGRIYSEIEHTMYVLNVDLWSEDALKEVNLVRHTTATPSISSTSPASYAQIEQGTPAYSHILPSSREMGYSQQMGYPAPGQAVSPYGMQQSYNQAGFVSPNGTGYQPPNQYYPQADMGLTQLVTSPYGPPRVYDPQFGGLPQRMSISGNPPTGMFTRNLIGSLAASAFRLQDTQDKIGIWFILQDLSVRTEGCFRLRFSFVNVGAPGQMGNGSINVGKAPVLASVFSDVFQVYSAKKFPGVCESTALSKCFASQGIKIPIRKDNPNKNNNQDDDDYD</sequence>
<evidence type="ECO:0000256" key="3">
    <source>
        <dbReference type="ARBA" id="ARBA00023015"/>
    </source>
</evidence>
<keyword evidence="5" id="KW-0539">Nucleus</keyword>
<evidence type="ECO:0000256" key="1">
    <source>
        <dbReference type="ARBA" id="ARBA00004123"/>
    </source>
</evidence>
<comment type="similarity">
    <text evidence="6">Belongs to the velvet family. VelB subfamily.</text>
</comment>
<gene>
    <name evidence="9" type="ORF">N658DRAFT_416748</name>
</gene>
<evidence type="ECO:0000256" key="6">
    <source>
        <dbReference type="ARBA" id="ARBA00038045"/>
    </source>
</evidence>
<dbReference type="PANTHER" id="PTHR33572:SF3">
    <property type="entry name" value="VELVET COMPLEX SUBUNIT B"/>
    <property type="match status" value="1"/>
</dbReference>
<name>A0AAN6QDJ5_9PEZI</name>
<dbReference type="PROSITE" id="PS51821">
    <property type="entry name" value="VELVET"/>
    <property type="match status" value="1"/>
</dbReference>
<dbReference type="EMBL" id="MU863625">
    <property type="protein sequence ID" value="KAK4105511.1"/>
    <property type="molecule type" value="Genomic_DNA"/>
</dbReference>
<dbReference type="PANTHER" id="PTHR33572">
    <property type="entry name" value="SPORE DEVELOPMENT REGULATOR VOSA"/>
    <property type="match status" value="1"/>
</dbReference>
<feature type="domain" description="Velvet" evidence="8">
    <location>
        <begin position="1"/>
        <end position="308"/>
    </location>
</feature>
<evidence type="ECO:0000313" key="9">
    <source>
        <dbReference type="EMBL" id="KAK4105511.1"/>
    </source>
</evidence>
<evidence type="ECO:0000313" key="10">
    <source>
        <dbReference type="Proteomes" id="UP001305647"/>
    </source>
</evidence>
<reference evidence="9" key="1">
    <citation type="journal article" date="2023" name="Mol. Phylogenet. Evol.">
        <title>Genome-scale phylogeny and comparative genomics of the fungal order Sordariales.</title>
        <authorList>
            <person name="Hensen N."/>
            <person name="Bonometti L."/>
            <person name="Westerberg I."/>
            <person name="Brannstrom I.O."/>
            <person name="Guillou S."/>
            <person name="Cros-Aarteil S."/>
            <person name="Calhoun S."/>
            <person name="Haridas S."/>
            <person name="Kuo A."/>
            <person name="Mondo S."/>
            <person name="Pangilinan J."/>
            <person name="Riley R."/>
            <person name="LaButti K."/>
            <person name="Andreopoulos B."/>
            <person name="Lipzen A."/>
            <person name="Chen C."/>
            <person name="Yan M."/>
            <person name="Daum C."/>
            <person name="Ng V."/>
            <person name="Clum A."/>
            <person name="Steindorff A."/>
            <person name="Ohm R.A."/>
            <person name="Martin F."/>
            <person name="Silar P."/>
            <person name="Natvig D.O."/>
            <person name="Lalanne C."/>
            <person name="Gautier V."/>
            <person name="Ament-Velasquez S.L."/>
            <person name="Kruys A."/>
            <person name="Hutchinson M.I."/>
            <person name="Powell A.J."/>
            <person name="Barry K."/>
            <person name="Miller A.N."/>
            <person name="Grigoriev I.V."/>
            <person name="Debuchy R."/>
            <person name="Gladieux P."/>
            <person name="Hiltunen Thoren M."/>
            <person name="Johannesson H."/>
        </authorList>
    </citation>
    <scope>NUCLEOTIDE SEQUENCE</scope>
    <source>
        <strain evidence="9">CBS 757.83</strain>
    </source>
</reference>
<protein>
    <recommendedName>
        <fullName evidence="8">Velvet domain-containing protein</fullName>
    </recommendedName>
</protein>
<proteinExistence type="inferred from homology"/>
<evidence type="ECO:0000259" key="8">
    <source>
        <dbReference type="PROSITE" id="PS51821"/>
    </source>
</evidence>
<evidence type="ECO:0000256" key="2">
    <source>
        <dbReference type="ARBA" id="ARBA00022969"/>
    </source>
</evidence>
<keyword evidence="2" id="KW-0749">Sporulation</keyword>
<dbReference type="Gene3D" id="2.60.40.3960">
    <property type="entry name" value="Velvet domain"/>
    <property type="match status" value="2"/>
</dbReference>
<accession>A0AAN6QDJ5</accession>
<evidence type="ECO:0000256" key="7">
    <source>
        <dbReference type="SAM" id="MobiDB-lite"/>
    </source>
</evidence>
<dbReference type="GO" id="GO:0005634">
    <property type="term" value="C:nucleus"/>
    <property type="evidence" value="ECO:0007669"/>
    <property type="project" value="UniProtKB-SubCell"/>
</dbReference>
<dbReference type="Proteomes" id="UP001305647">
    <property type="component" value="Unassembled WGS sequence"/>
</dbReference>
<dbReference type="Pfam" id="PF11754">
    <property type="entry name" value="Velvet"/>
    <property type="match status" value="1"/>
</dbReference>
<reference evidence="9" key="2">
    <citation type="submission" date="2023-05" db="EMBL/GenBank/DDBJ databases">
        <authorList>
            <consortium name="Lawrence Berkeley National Laboratory"/>
            <person name="Steindorff A."/>
            <person name="Hensen N."/>
            <person name="Bonometti L."/>
            <person name="Westerberg I."/>
            <person name="Brannstrom I.O."/>
            <person name="Guillou S."/>
            <person name="Cros-Aarteil S."/>
            <person name="Calhoun S."/>
            <person name="Haridas S."/>
            <person name="Kuo A."/>
            <person name="Mondo S."/>
            <person name="Pangilinan J."/>
            <person name="Riley R."/>
            <person name="Labutti K."/>
            <person name="Andreopoulos B."/>
            <person name="Lipzen A."/>
            <person name="Chen C."/>
            <person name="Yanf M."/>
            <person name="Daum C."/>
            <person name="Ng V."/>
            <person name="Clum A."/>
            <person name="Ohm R."/>
            <person name="Martin F."/>
            <person name="Silar P."/>
            <person name="Natvig D."/>
            <person name="Lalanne C."/>
            <person name="Gautier V."/>
            <person name="Ament-Velasquez S.L."/>
            <person name="Kruys A."/>
            <person name="Hutchinson M.I."/>
            <person name="Powell A.J."/>
            <person name="Barry K."/>
            <person name="Miller A.N."/>
            <person name="Grigoriev I.V."/>
            <person name="Debuchy R."/>
            <person name="Gladieux P."/>
            <person name="Thoren M.H."/>
            <person name="Johannesson H."/>
        </authorList>
    </citation>
    <scope>NUCLEOTIDE SEQUENCE</scope>
    <source>
        <strain evidence="9">CBS 757.83</strain>
    </source>
</reference>
<comment type="caution">
    <text evidence="9">The sequence shown here is derived from an EMBL/GenBank/DDBJ whole genome shotgun (WGS) entry which is preliminary data.</text>
</comment>
<dbReference type="GO" id="GO:0030435">
    <property type="term" value="P:sporulation resulting in formation of a cellular spore"/>
    <property type="evidence" value="ECO:0007669"/>
    <property type="project" value="UniProtKB-KW"/>
</dbReference>
<comment type="subcellular location">
    <subcellularLocation>
        <location evidence="1">Nucleus</location>
    </subcellularLocation>
</comment>
<dbReference type="AlphaFoldDB" id="A0AAN6QDJ5"/>
<keyword evidence="3" id="KW-0805">Transcription regulation</keyword>
<evidence type="ECO:0000256" key="4">
    <source>
        <dbReference type="ARBA" id="ARBA00023163"/>
    </source>
</evidence>